<proteinExistence type="predicted"/>
<keyword evidence="1" id="KW-0175">Coiled coil</keyword>
<dbReference type="Proteomes" id="UP000183810">
    <property type="component" value="Chromosome"/>
</dbReference>
<evidence type="ECO:0000313" key="3">
    <source>
        <dbReference type="Proteomes" id="UP000183810"/>
    </source>
</evidence>
<reference evidence="2" key="1">
    <citation type="submission" date="2016-11" db="EMBL/GenBank/DDBJ databases">
        <authorList>
            <person name="Jaros S."/>
            <person name="Januszkiewicz K."/>
            <person name="Wedrychowicz H."/>
        </authorList>
    </citation>
    <scope>NUCLEOTIDE SEQUENCE [LARGE SCALE GENOMIC DNA]</scope>
    <source>
        <strain evidence="2">Y48</strain>
    </source>
</reference>
<gene>
    <name evidence="2" type="ORF">BOX37_20420</name>
</gene>
<accession>A0A1J0VV30</accession>
<organism evidence="2 3">
    <name type="scientific">Nocardia mangyaensis</name>
    <dbReference type="NCBI Taxonomy" id="2213200"/>
    <lineage>
        <taxon>Bacteria</taxon>
        <taxon>Bacillati</taxon>
        <taxon>Actinomycetota</taxon>
        <taxon>Actinomycetes</taxon>
        <taxon>Mycobacteriales</taxon>
        <taxon>Nocardiaceae</taxon>
        <taxon>Nocardia</taxon>
    </lineage>
</organism>
<protein>
    <submittedName>
        <fullName evidence="2">Uncharacterized protein</fullName>
    </submittedName>
</protein>
<name>A0A1J0VV30_9NOCA</name>
<dbReference type="AlphaFoldDB" id="A0A1J0VV30"/>
<feature type="coiled-coil region" evidence="1">
    <location>
        <begin position="33"/>
        <end position="60"/>
    </location>
</feature>
<keyword evidence="3" id="KW-1185">Reference proteome</keyword>
<dbReference type="KEGG" id="nsl:BOX37_20420"/>
<dbReference type="EMBL" id="CP018082">
    <property type="protein sequence ID" value="APE35915.1"/>
    <property type="molecule type" value="Genomic_DNA"/>
</dbReference>
<sequence length="86" mass="10018">MTTVRDAADVRRIWARHCGDKPVPTRDRSAERLRRALADADRERVRRDQLEAARQRLEGVDRAPWPDAERAWLDALRIARSVFTTP</sequence>
<evidence type="ECO:0000313" key="2">
    <source>
        <dbReference type="EMBL" id="APE35915.1"/>
    </source>
</evidence>
<dbReference type="RefSeq" id="WP_071929104.1">
    <property type="nucleotide sequence ID" value="NZ_CP018082.1"/>
</dbReference>
<evidence type="ECO:0000256" key="1">
    <source>
        <dbReference type="SAM" id="Coils"/>
    </source>
</evidence>